<feature type="compositionally biased region" description="Low complexity" evidence="1">
    <location>
        <begin position="82"/>
        <end position="92"/>
    </location>
</feature>
<name>A0A8D8HLI8_CULPI</name>
<feature type="region of interest" description="Disordered" evidence="1">
    <location>
        <begin position="66"/>
        <end position="119"/>
    </location>
</feature>
<dbReference type="EMBL" id="HBUE01216668">
    <property type="protein sequence ID" value="CAG6537313.1"/>
    <property type="molecule type" value="Transcribed_RNA"/>
</dbReference>
<accession>A0A8D8HLI8</accession>
<protein>
    <submittedName>
        <fullName evidence="2">(northern house mosquito) hypothetical protein</fullName>
    </submittedName>
</protein>
<dbReference type="AlphaFoldDB" id="A0A8D8HLI8"/>
<evidence type="ECO:0000256" key="1">
    <source>
        <dbReference type="SAM" id="MobiDB-lite"/>
    </source>
</evidence>
<sequence length="119" mass="13200">MRRRPVRAILGTVLPGRTSTGLRPRPIPTCTRPERTPADTTRCHRPATYRRRIGCLKMDWPACPARSTTWPRRSSSVRRRAATAPGMPPATTHLTGACPGVRGPPSPRTSPATDQRRNR</sequence>
<feature type="region of interest" description="Disordered" evidence="1">
    <location>
        <begin position="16"/>
        <end position="42"/>
    </location>
</feature>
<proteinExistence type="predicted"/>
<evidence type="ECO:0000313" key="2">
    <source>
        <dbReference type="EMBL" id="CAG6537313.1"/>
    </source>
</evidence>
<organism evidence="2">
    <name type="scientific">Culex pipiens</name>
    <name type="common">House mosquito</name>
    <dbReference type="NCBI Taxonomy" id="7175"/>
    <lineage>
        <taxon>Eukaryota</taxon>
        <taxon>Metazoa</taxon>
        <taxon>Ecdysozoa</taxon>
        <taxon>Arthropoda</taxon>
        <taxon>Hexapoda</taxon>
        <taxon>Insecta</taxon>
        <taxon>Pterygota</taxon>
        <taxon>Neoptera</taxon>
        <taxon>Endopterygota</taxon>
        <taxon>Diptera</taxon>
        <taxon>Nematocera</taxon>
        <taxon>Culicoidea</taxon>
        <taxon>Culicidae</taxon>
        <taxon>Culicinae</taxon>
        <taxon>Culicini</taxon>
        <taxon>Culex</taxon>
        <taxon>Culex</taxon>
    </lineage>
</organism>
<dbReference type="EMBL" id="HBUE01323226">
    <property type="protein sequence ID" value="CAG6589324.1"/>
    <property type="molecule type" value="Transcribed_RNA"/>
</dbReference>
<reference evidence="2" key="1">
    <citation type="submission" date="2021-05" db="EMBL/GenBank/DDBJ databases">
        <authorList>
            <person name="Alioto T."/>
            <person name="Alioto T."/>
            <person name="Gomez Garrido J."/>
        </authorList>
    </citation>
    <scope>NUCLEOTIDE SEQUENCE</scope>
</reference>